<dbReference type="AlphaFoldDB" id="U5WYL6"/>
<organism evidence="1 2">
    <name type="scientific">Mycobacterium kansasii ATCC 12478</name>
    <dbReference type="NCBI Taxonomy" id="557599"/>
    <lineage>
        <taxon>Bacteria</taxon>
        <taxon>Bacillati</taxon>
        <taxon>Actinomycetota</taxon>
        <taxon>Actinomycetes</taxon>
        <taxon>Mycobacteriales</taxon>
        <taxon>Mycobacteriaceae</taxon>
        <taxon>Mycobacterium</taxon>
    </lineage>
</organism>
<protein>
    <submittedName>
        <fullName evidence="1">Uncharacterized protein</fullName>
    </submittedName>
</protein>
<dbReference type="HOGENOM" id="CLU_3382787_0_0_11"/>
<proteinExistence type="predicted"/>
<name>U5WYL6_MYCKA</name>
<accession>U5WYL6</accession>
<evidence type="ECO:0000313" key="1">
    <source>
        <dbReference type="EMBL" id="AGZ54209.1"/>
    </source>
</evidence>
<gene>
    <name evidence="1" type="ORF">MKAN_12380</name>
</gene>
<reference evidence="1 2" key="1">
    <citation type="submission" date="2013-10" db="EMBL/GenBank/DDBJ databases">
        <title>Genome sequence of Mycobacterium kansasii.</title>
        <authorList>
            <consortium name="McGill University Mycobacterium genome consortium"/>
            <person name="Veyrier F.J."/>
            <person name="Behr M.A."/>
        </authorList>
    </citation>
    <scope>NUCLEOTIDE SEQUENCE [LARGE SCALE GENOMIC DNA]</scope>
    <source>
        <strain evidence="1 2">ATCC 12478</strain>
    </source>
</reference>
<dbReference type="KEGG" id="mkn:MKAN_12380"/>
<evidence type="ECO:0000313" key="2">
    <source>
        <dbReference type="Proteomes" id="UP000017786"/>
    </source>
</evidence>
<dbReference type="Proteomes" id="UP000017786">
    <property type="component" value="Chromosome"/>
</dbReference>
<dbReference type="EMBL" id="CP006835">
    <property type="protein sequence ID" value="AGZ54209.1"/>
    <property type="molecule type" value="Genomic_DNA"/>
</dbReference>
<sequence length="33" mass="3210">MGAGAVSLSLVANSPPVGTGNIAAILLVDVVRF</sequence>